<keyword evidence="4" id="KW-1185">Reference proteome</keyword>
<keyword evidence="2" id="KW-0472">Membrane</keyword>
<organism evidence="3 4">
    <name type="scientific">Thermostaphylospora chromogena</name>
    <dbReference type="NCBI Taxonomy" id="35622"/>
    <lineage>
        <taxon>Bacteria</taxon>
        <taxon>Bacillati</taxon>
        <taxon>Actinomycetota</taxon>
        <taxon>Actinomycetes</taxon>
        <taxon>Streptosporangiales</taxon>
        <taxon>Thermomonosporaceae</taxon>
        <taxon>Thermostaphylospora</taxon>
    </lineage>
</organism>
<accession>A0A1H1BR96</accession>
<proteinExistence type="predicted"/>
<evidence type="ECO:0000256" key="1">
    <source>
        <dbReference type="SAM" id="MobiDB-lite"/>
    </source>
</evidence>
<keyword evidence="2" id="KW-1133">Transmembrane helix</keyword>
<dbReference type="EMBL" id="FNKK01000002">
    <property type="protein sequence ID" value="SDQ54403.1"/>
    <property type="molecule type" value="Genomic_DNA"/>
</dbReference>
<protein>
    <submittedName>
        <fullName evidence="3">Uncharacterized protein</fullName>
    </submittedName>
</protein>
<evidence type="ECO:0000313" key="3">
    <source>
        <dbReference type="EMBL" id="SDQ54403.1"/>
    </source>
</evidence>
<keyword evidence="2" id="KW-0812">Transmembrane</keyword>
<reference evidence="3 4" key="1">
    <citation type="submission" date="2016-10" db="EMBL/GenBank/DDBJ databases">
        <authorList>
            <person name="de Groot N.N."/>
        </authorList>
    </citation>
    <scope>NUCLEOTIDE SEQUENCE [LARGE SCALE GENOMIC DNA]</scope>
    <source>
        <strain evidence="3 4">DSM 43794</strain>
    </source>
</reference>
<feature type="transmembrane region" description="Helical" evidence="2">
    <location>
        <begin position="37"/>
        <end position="55"/>
    </location>
</feature>
<name>A0A1H1BR96_9ACTN</name>
<gene>
    <name evidence="3" type="ORF">SAMN04489764_1081</name>
</gene>
<sequence>MARAKQPKVVRSLDDASKVVGAASGLLGQTSGLLRQMVTMVGWLVLLVGSVRLLVVPPTAFTIELLLTPGVGAVAVLQGLIRRSGHSDHPDDSGTAIDGCGKPDHG</sequence>
<evidence type="ECO:0000256" key="2">
    <source>
        <dbReference type="SAM" id="Phobius"/>
    </source>
</evidence>
<dbReference type="STRING" id="35622.SAMN04489764_1081"/>
<evidence type="ECO:0000313" key="4">
    <source>
        <dbReference type="Proteomes" id="UP000217103"/>
    </source>
</evidence>
<dbReference type="Proteomes" id="UP000217103">
    <property type="component" value="Unassembled WGS sequence"/>
</dbReference>
<feature type="region of interest" description="Disordered" evidence="1">
    <location>
        <begin position="83"/>
        <end position="106"/>
    </location>
</feature>
<dbReference type="AlphaFoldDB" id="A0A1H1BR96"/>